<evidence type="ECO:0000256" key="1">
    <source>
        <dbReference type="SAM" id="Phobius"/>
    </source>
</evidence>
<dbReference type="EMBL" id="BARS01049919">
    <property type="protein sequence ID" value="GAG38176.1"/>
    <property type="molecule type" value="Genomic_DNA"/>
</dbReference>
<feature type="non-terminal residue" evidence="2">
    <location>
        <position position="53"/>
    </location>
</feature>
<accession>X0YN85</accession>
<organism evidence="2">
    <name type="scientific">marine sediment metagenome</name>
    <dbReference type="NCBI Taxonomy" id="412755"/>
    <lineage>
        <taxon>unclassified sequences</taxon>
        <taxon>metagenomes</taxon>
        <taxon>ecological metagenomes</taxon>
    </lineage>
</organism>
<sequence length="53" mass="6177">MIGMGTFLNLFKPISRFIPEVKTPDKKVNFNSRIMWTILALIIYLVMAETPLY</sequence>
<keyword evidence="1" id="KW-0472">Membrane</keyword>
<dbReference type="InterPro" id="IPR023201">
    <property type="entry name" value="SecY_dom_sf"/>
</dbReference>
<protein>
    <recommendedName>
        <fullName evidence="3">Preprotein translocase subunit SecY</fullName>
    </recommendedName>
</protein>
<reference evidence="2" key="1">
    <citation type="journal article" date="2014" name="Front. Microbiol.">
        <title>High frequency of phylogenetically diverse reductive dehalogenase-homologous genes in deep subseafloor sedimentary metagenomes.</title>
        <authorList>
            <person name="Kawai M."/>
            <person name="Futagami T."/>
            <person name="Toyoda A."/>
            <person name="Takaki Y."/>
            <person name="Nishi S."/>
            <person name="Hori S."/>
            <person name="Arai W."/>
            <person name="Tsubouchi T."/>
            <person name="Morono Y."/>
            <person name="Uchiyama I."/>
            <person name="Ito T."/>
            <person name="Fujiyama A."/>
            <person name="Inagaki F."/>
            <person name="Takami H."/>
        </authorList>
    </citation>
    <scope>NUCLEOTIDE SEQUENCE</scope>
    <source>
        <strain evidence="2">Expedition CK06-06</strain>
    </source>
</reference>
<gene>
    <name evidence="2" type="ORF">S01H1_74600</name>
</gene>
<proteinExistence type="predicted"/>
<dbReference type="AlphaFoldDB" id="X0YN85"/>
<feature type="transmembrane region" description="Helical" evidence="1">
    <location>
        <begin position="34"/>
        <end position="52"/>
    </location>
</feature>
<evidence type="ECO:0008006" key="3">
    <source>
        <dbReference type="Google" id="ProtNLM"/>
    </source>
</evidence>
<dbReference type="SUPFAM" id="SSF103491">
    <property type="entry name" value="Preprotein translocase SecY subunit"/>
    <property type="match status" value="1"/>
</dbReference>
<comment type="caution">
    <text evidence="2">The sequence shown here is derived from an EMBL/GenBank/DDBJ whole genome shotgun (WGS) entry which is preliminary data.</text>
</comment>
<evidence type="ECO:0000313" key="2">
    <source>
        <dbReference type="EMBL" id="GAG38176.1"/>
    </source>
</evidence>
<name>X0YN85_9ZZZZ</name>
<keyword evidence="1" id="KW-1133">Transmembrane helix</keyword>
<keyword evidence="1" id="KW-0812">Transmembrane</keyword>
<dbReference type="Gene3D" id="1.10.3370.10">
    <property type="entry name" value="SecY subunit domain"/>
    <property type="match status" value="1"/>
</dbReference>